<evidence type="ECO:0000259" key="6">
    <source>
        <dbReference type="Pfam" id="PF04892"/>
    </source>
</evidence>
<sequence>MESHLFPIRIALLTFPVVAFLLTIPFLIYQYTKYHYVNKIRVLVTYSFLLYCITAYYLVILPLPDTRDVLGLYPAGKQMYQIIPFSFIRDIINETNVIISKPSTYLYLFREAAFLQAIFNVLLLTPLGIYLRYYFRKSFKKTILIGFLVSLFFELTQITGLYGIYNAPYRLFDVDDLILNTIGCFVGFVAAPIVTFFLPSYNRLDRNVDLDNMNVGFIRRFLALSIDWAIIVIFIDTNDFIQYVSSVFIYFIVIEYLTNGKTIGKLLTSIRVRGKGYRITFKELLIRYGILYYGLGLLNKLFINISEQYFVSQFIIFGLVFTIDTLVFISVLASIIKKEPFFYEKISKTKNIIDYKSSKSN</sequence>
<feature type="transmembrane region" description="Helical" evidence="5">
    <location>
        <begin position="177"/>
        <end position="197"/>
    </location>
</feature>
<accession>A0A9W5Y7Z4</accession>
<dbReference type="Proteomes" id="UP001144256">
    <property type="component" value="Unassembled WGS sequence"/>
</dbReference>
<feature type="transmembrane region" description="Helical" evidence="5">
    <location>
        <begin position="6"/>
        <end position="28"/>
    </location>
</feature>
<keyword evidence="9" id="KW-1185">Reference proteome</keyword>
<protein>
    <submittedName>
        <fullName evidence="8">Permease</fullName>
    </submittedName>
</protein>
<evidence type="ECO:0000313" key="9">
    <source>
        <dbReference type="Proteomes" id="UP001144256"/>
    </source>
</evidence>
<dbReference type="InterPro" id="IPR021192">
    <property type="entry name" value="UCP031578_Vanz/RDD"/>
</dbReference>
<dbReference type="PIRSF" id="PIRSF031578">
    <property type="entry name" value="Uncharacterised_Vanz_RDD-cont"/>
    <property type="match status" value="1"/>
</dbReference>
<dbReference type="PANTHER" id="PTHR36834:SF1">
    <property type="entry name" value="INTEGRAL MEMBRANE PROTEIN"/>
    <property type="match status" value="1"/>
</dbReference>
<keyword evidence="4 5" id="KW-0472">Membrane</keyword>
<dbReference type="AlphaFoldDB" id="A0A9W5Y7Z4"/>
<evidence type="ECO:0000256" key="2">
    <source>
        <dbReference type="ARBA" id="ARBA00022692"/>
    </source>
</evidence>
<feature type="domain" description="VanZ-like" evidence="6">
    <location>
        <begin position="48"/>
        <end position="193"/>
    </location>
</feature>
<name>A0A9W5Y7Z4_9FIRM</name>
<evidence type="ECO:0000256" key="4">
    <source>
        <dbReference type="ARBA" id="ARBA00023136"/>
    </source>
</evidence>
<comment type="subcellular location">
    <subcellularLocation>
        <location evidence="1">Membrane</location>
        <topology evidence="1">Multi-pass membrane protein</topology>
    </subcellularLocation>
</comment>
<evidence type="ECO:0000256" key="3">
    <source>
        <dbReference type="ARBA" id="ARBA00022989"/>
    </source>
</evidence>
<feature type="transmembrane region" description="Helical" evidence="5">
    <location>
        <begin position="217"/>
        <end position="235"/>
    </location>
</feature>
<dbReference type="RefSeq" id="WP_281811992.1">
    <property type="nucleotide sequence ID" value="NZ_BRLB01000001.1"/>
</dbReference>
<dbReference type="InterPro" id="IPR006976">
    <property type="entry name" value="VanZ-like"/>
</dbReference>
<reference evidence="8" key="1">
    <citation type="submission" date="2022-06" db="EMBL/GenBank/DDBJ databases">
        <title>Vallitalea longa sp. nov., an anaerobic bacterium isolated from marine sediment.</title>
        <authorList>
            <person name="Hirano S."/>
            <person name="Terahara T."/>
            <person name="Mori K."/>
            <person name="Hamada M."/>
            <person name="Matsumoto R."/>
            <person name="Kobayashi T."/>
        </authorList>
    </citation>
    <scope>NUCLEOTIDE SEQUENCE</scope>
    <source>
        <strain evidence="8">SH18-1</strain>
    </source>
</reference>
<keyword evidence="2 5" id="KW-0812">Transmembrane</keyword>
<comment type="caution">
    <text evidence="8">The sequence shown here is derived from an EMBL/GenBank/DDBJ whole genome shotgun (WGS) entry which is preliminary data.</text>
</comment>
<feature type="transmembrane region" description="Helical" evidence="5">
    <location>
        <begin position="40"/>
        <end position="60"/>
    </location>
</feature>
<feature type="domain" description="RDD" evidence="7">
    <location>
        <begin position="247"/>
        <end position="328"/>
    </location>
</feature>
<organism evidence="8 9">
    <name type="scientific">Vallitalea longa</name>
    <dbReference type="NCBI Taxonomy" id="2936439"/>
    <lineage>
        <taxon>Bacteria</taxon>
        <taxon>Bacillati</taxon>
        <taxon>Bacillota</taxon>
        <taxon>Clostridia</taxon>
        <taxon>Lachnospirales</taxon>
        <taxon>Vallitaleaceae</taxon>
        <taxon>Vallitalea</taxon>
    </lineage>
</organism>
<evidence type="ECO:0000256" key="1">
    <source>
        <dbReference type="ARBA" id="ARBA00004141"/>
    </source>
</evidence>
<feature type="transmembrane region" description="Helical" evidence="5">
    <location>
        <begin position="112"/>
        <end position="131"/>
    </location>
</feature>
<evidence type="ECO:0000259" key="7">
    <source>
        <dbReference type="Pfam" id="PF06271"/>
    </source>
</evidence>
<dbReference type="EMBL" id="BRLB01000001">
    <property type="protein sequence ID" value="GKX28064.1"/>
    <property type="molecule type" value="Genomic_DNA"/>
</dbReference>
<feature type="transmembrane region" description="Helical" evidence="5">
    <location>
        <begin position="310"/>
        <end position="336"/>
    </location>
</feature>
<gene>
    <name evidence="8" type="ORF">SH1V18_05440</name>
</gene>
<dbReference type="PANTHER" id="PTHR36834">
    <property type="entry name" value="MEMBRANE PROTEIN-RELATED"/>
    <property type="match status" value="1"/>
</dbReference>
<feature type="transmembrane region" description="Helical" evidence="5">
    <location>
        <begin position="143"/>
        <end position="165"/>
    </location>
</feature>
<dbReference type="Pfam" id="PF06271">
    <property type="entry name" value="RDD"/>
    <property type="match status" value="1"/>
</dbReference>
<proteinExistence type="predicted"/>
<dbReference type="InterPro" id="IPR053150">
    <property type="entry name" value="Teicoplanin_resist-assoc"/>
</dbReference>
<feature type="transmembrane region" description="Helical" evidence="5">
    <location>
        <begin position="241"/>
        <end position="258"/>
    </location>
</feature>
<keyword evidence="3 5" id="KW-1133">Transmembrane helix</keyword>
<evidence type="ECO:0000256" key="5">
    <source>
        <dbReference type="SAM" id="Phobius"/>
    </source>
</evidence>
<dbReference type="InterPro" id="IPR010432">
    <property type="entry name" value="RDD"/>
</dbReference>
<evidence type="ECO:0000313" key="8">
    <source>
        <dbReference type="EMBL" id="GKX28064.1"/>
    </source>
</evidence>
<feature type="transmembrane region" description="Helical" evidence="5">
    <location>
        <begin position="279"/>
        <end position="298"/>
    </location>
</feature>
<dbReference type="Pfam" id="PF04892">
    <property type="entry name" value="VanZ"/>
    <property type="match status" value="1"/>
</dbReference>
<dbReference type="GO" id="GO:0016020">
    <property type="term" value="C:membrane"/>
    <property type="evidence" value="ECO:0007669"/>
    <property type="project" value="UniProtKB-SubCell"/>
</dbReference>